<organism evidence="1 2">
    <name type="scientific">Macrolepiota fuliginosa MF-IS2</name>
    <dbReference type="NCBI Taxonomy" id="1400762"/>
    <lineage>
        <taxon>Eukaryota</taxon>
        <taxon>Fungi</taxon>
        <taxon>Dikarya</taxon>
        <taxon>Basidiomycota</taxon>
        <taxon>Agaricomycotina</taxon>
        <taxon>Agaricomycetes</taxon>
        <taxon>Agaricomycetidae</taxon>
        <taxon>Agaricales</taxon>
        <taxon>Agaricineae</taxon>
        <taxon>Agaricaceae</taxon>
        <taxon>Macrolepiota</taxon>
    </lineage>
</organism>
<proteinExistence type="predicted"/>
<dbReference type="AlphaFoldDB" id="A0A9P6CAL1"/>
<reference evidence="1" key="1">
    <citation type="submission" date="2020-11" db="EMBL/GenBank/DDBJ databases">
        <authorList>
            <consortium name="DOE Joint Genome Institute"/>
            <person name="Ahrendt S."/>
            <person name="Riley R."/>
            <person name="Andreopoulos W."/>
            <person name="Labutti K."/>
            <person name="Pangilinan J."/>
            <person name="Ruiz-Duenas F.J."/>
            <person name="Barrasa J.M."/>
            <person name="Sanchez-Garcia M."/>
            <person name="Camarero S."/>
            <person name="Miyauchi S."/>
            <person name="Serrano A."/>
            <person name="Linde D."/>
            <person name="Babiker R."/>
            <person name="Drula E."/>
            <person name="Ayuso-Fernandez I."/>
            <person name="Pacheco R."/>
            <person name="Padilla G."/>
            <person name="Ferreira P."/>
            <person name="Barriuso J."/>
            <person name="Kellner H."/>
            <person name="Castanera R."/>
            <person name="Alfaro M."/>
            <person name="Ramirez L."/>
            <person name="Pisabarro A.G."/>
            <person name="Kuo A."/>
            <person name="Tritt A."/>
            <person name="Lipzen A."/>
            <person name="He G."/>
            <person name="Yan M."/>
            <person name="Ng V."/>
            <person name="Cullen D."/>
            <person name="Martin F."/>
            <person name="Rosso M.-N."/>
            <person name="Henrissat B."/>
            <person name="Hibbett D."/>
            <person name="Martinez A.T."/>
            <person name="Grigoriev I.V."/>
        </authorList>
    </citation>
    <scope>NUCLEOTIDE SEQUENCE</scope>
    <source>
        <strain evidence="1">MF-IS2</strain>
    </source>
</reference>
<accession>A0A9P6CAL1</accession>
<keyword evidence="2" id="KW-1185">Reference proteome</keyword>
<dbReference type="Proteomes" id="UP000807342">
    <property type="component" value="Unassembled WGS sequence"/>
</dbReference>
<comment type="caution">
    <text evidence="1">The sequence shown here is derived from an EMBL/GenBank/DDBJ whole genome shotgun (WGS) entry which is preliminary data.</text>
</comment>
<dbReference type="PROSITE" id="PS51257">
    <property type="entry name" value="PROKAR_LIPOPROTEIN"/>
    <property type="match status" value="1"/>
</dbReference>
<protein>
    <submittedName>
        <fullName evidence="1">Uncharacterized protein</fullName>
    </submittedName>
</protein>
<gene>
    <name evidence="1" type="ORF">P691DRAFT_800130</name>
</gene>
<name>A0A9P6CAL1_9AGAR</name>
<dbReference type="EMBL" id="MU151051">
    <property type="protein sequence ID" value="KAF9455125.1"/>
    <property type="molecule type" value="Genomic_DNA"/>
</dbReference>
<sequence>MRAVLDCGFCGSLLSSCSRSTSSAMYFYAQGTRFACGHRSRTNLSSTLSPL</sequence>
<evidence type="ECO:0000313" key="1">
    <source>
        <dbReference type="EMBL" id="KAF9455125.1"/>
    </source>
</evidence>
<evidence type="ECO:0000313" key="2">
    <source>
        <dbReference type="Proteomes" id="UP000807342"/>
    </source>
</evidence>